<evidence type="ECO:0000313" key="3">
    <source>
        <dbReference type="Proteomes" id="UP000235786"/>
    </source>
</evidence>
<keyword evidence="3" id="KW-1185">Reference proteome</keyword>
<feature type="transmembrane region" description="Helical" evidence="1">
    <location>
        <begin position="133"/>
        <end position="152"/>
    </location>
</feature>
<keyword evidence="1" id="KW-0812">Transmembrane</keyword>
<dbReference type="Proteomes" id="UP000235786">
    <property type="component" value="Unassembled WGS sequence"/>
</dbReference>
<protein>
    <submittedName>
        <fullName evidence="2">Uncharacterized protein</fullName>
    </submittedName>
</protein>
<gene>
    <name evidence="2" type="ORF">L207DRAFT_583416</name>
</gene>
<dbReference type="AlphaFoldDB" id="A0A2J6RM03"/>
<organism evidence="2 3">
    <name type="scientific">Hyaloscypha variabilis (strain UAMH 11265 / GT02V1 / F)</name>
    <name type="common">Meliniomyces variabilis</name>
    <dbReference type="NCBI Taxonomy" id="1149755"/>
    <lineage>
        <taxon>Eukaryota</taxon>
        <taxon>Fungi</taxon>
        <taxon>Dikarya</taxon>
        <taxon>Ascomycota</taxon>
        <taxon>Pezizomycotina</taxon>
        <taxon>Leotiomycetes</taxon>
        <taxon>Helotiales</taxon>
        <taxon>Hyaloscyphaceae</taxon>
        <taxon>Hyaloscypha</taxon>
        <taxon>Hyaloscypha variabilis</taxon>
    </lineage>
</organism>
<dbReference type="EMBL" id="KZ613946">
    <property type="protein sequence ID" value="PMD39546.1"/>
    <property type="molecule type" value="Genomic_DNA"/>
</dbReference>
<proteinExistence type="predicted"/>
<keyword evidence="1" id="KW-1133">Transmembrane helix</keyword>
<evidence type="ECO:0000256" key="1">
    <source>
        <dbReference type="SAM" id="Phobius"/>
    </source>
</evidence>
<sequence>MEGVLDVSVGGSGRLQLQLSDWAAAKVPCIDATICTASRGTLSKVPRVRQLWLAAWLLGDGSHCHACTLWSTNAALRICSHLRATSQLRERVLKAYGQMTITGQAASPTPQSTASSSEPIVYNSSDSILGGDIAAIVVCILGILFVLSYSAFPGEESRDRKEIVEIGDYKEIQEIRDRKEIEVIGDCKEKEDCQEQQEQRGHETE</sequence>
<reference evidence="2 3" key="1">
    <citation type="submission" date="2016-04" db="EMBL/GenBank/DDBJ databases">
        <title>A degradative enzymes factory behind the ericoid mycorrhizal symbiosis.</title>
        <authorList>
            <consortium name="DOE Joint Genome Institute"/>
            <person name="Martino E."/>
            <person name="Morin E."/>
            <person name="Grelet G."/>
            <person name="Kuo A."/>
            <person name="Kohler A."/>
            <person name="Daghino S."/>
            <person name="Barry K."/>
            <person name="Choi C."/>
            <person name="Cichocki N."/>
            <person name="Clum A."/>
            <person name="Copeland A."/>
            <person name="Hainaut M."/>
            <person name="Haridas S."/>
            <person name="Labutti K."/>
            <person name="Lindquist E."/>
            <person name="Lipzen A."/>
            <person name="Khouja H.-R."/>
            <person name="Murat C."/>
            <person name="Ohm R."/>
            <person name="Olson A."/>
            <person name="Spatafora J."/>
            <person name="Veneault-Fourrey C."/>
            <person name="Henrissat B."/>
            <person name="Grigoriev I."/>
            <person name="Martin F."/>
            <person name="Perotto S."/>
        </authorList>
    </citation>
    <scope>NUCLEOTIDE SEQUENCE [LARGE SCALE GENOMIC DNA]</scope>
    <source>
        <strain evidence="2 3">F</strain>
    </source>
</reference>
<evidence type="ECO:0000313" key="2">
    <source>
        <dbReference type="EMBL" id="PMD39546.1"/>
    </source>
</evidence>
<name>A0A2J6RM03_HYAVF</name>
<accession>A0A2J6RM03</accession>
<keyword evidence="1" id="KW-0472">Membrane</keyword>